<dbReference type="SUPFAM" id="SSF53474">
    <property type="entry name" value="alpha/beta-Hydrolases"/>
    <property type="match status" value="1"/>
</dbReference>
<proteinExistence type="predicted"/>
<dbReference type="PANTHER" id="PTHR43265">
    <property type="entry name" value="ESTERASE ESTD"/>
    <property type="match status" value="1"/>
</dbReference>
<evidence type="ECO:0000256" key="1">
    <source>
        <dbReference type="SAM" id="SignalP"/>
    </source>
</evidence>
<dbReference type="PANTHER" id="PTHR43265:SF1">
    <property type="entry name" value="ESTERASE ESTD"/>
    <property type="match status" value="1"/>
</dbReference>
<accession>A0ABW4PDM2</accession>
<protein>
    <submittedName>
        <fullName evidence="2">Alpha/beta hydrolase</fullName>
    </submittedName>
</protein>
<evidence type="ECO:0000313" key="3">
    <source>
        <dbReference type="Proteomes" id="UP001597286"/>
    </source>
</evidence>
<keyword evidence="3" id="KW-1185">Reference proteome</keyword>
<dbReference type="EMBL" id="JBHUFB010000020">
    <property type="protein sequence ID" value="MFD1815170.1"/>
    <property type="molecule type" value="Genomic_DNA"/>
</dbReference>
<feature type="signal peptide" evidence="1">
    <location>
        <begin position="1"/>
        <end position="26"/>
    </location>
</feature>
<dbReference type="RefSeq" id="WP_378487613.1">
    <property type="nucleotide sequence ID" value="NZ_JBHUFB010000020.1"/>
</dbReference>
<keyword evidence="2" id="KW-0378">Hydrolase</keyword>
<comment type="caution">
    <text evidence="2">The sequence shown here is derived from an EMBL/GenBank/DDBJ whole genome shotgun (WGS) entry which is preliminary data.</text>
</comment>
<dbReference type="Proteomes" id="UP001597286">
    <property type="component" value="Unassembled WGS sequence"/>
</dbReference>
<sequence>MHTIGRWLTGAALAALLSTSTGVAPAAAVTRMPLPFVGSSAAQSGTDTEVTFDSDGLTFHASLRTPVHSRPGVAVLLLPGSGPTDRNGSQTGLKADTMRRIADDLAAQGITSLRFDKLGSGATGLAGLSPDRLPEYGFTSQADHAQAAAELLADRTGVPVDRLAVVGHSEGALTALELTARGIAHGGLALLAPLPIRYLDLLTAQLNTQLDAAVRSGQLPISDADAARTTLRESIESLRQTGRLPANPDPLLASIGLVHANARFLAEADALDPPALAAAIGDGTHVLVTCSDKDLNISCDQVGALRDALDHTELRFAHLANASHLLDELGPFPPSRIDPLVPLPESTEFAGVLHEWALGLTG</sequence>
<name>A0ABW4PDM2_9NOCA</name>
<evidence type="ECO:0000313" key="2">
    <source>
        <dbReference type="EMBL" id="MFD1815170.1"/>
    </source>
</evidence>
<dbReference type="Gene3D" id="3.40.50.1820">
    <property type="entry name" value="alpha/beta hydrolase"/>
    <property type="match status" value="1"/>
</dbReference>
<dbReference type="InterPro" id="IPR029058">
    <property type="entry name" value="AB_hydrolase_fold"/>
</dbReference>
<gene>
    <name evidence="2" type="ORF">ACFSJG_23375</name>
</gene>
<keyword evidence="1" id="KW-0732">Signal</keyword>
<dbReference type="GO" id="GO:0016787">
    <property type="term" value="F:hydrolase activity"/>
    <property type="evidence" value="ECO:0007669"/>
    <property type="project" value="UniProtKB-KW"/>
</dbReference>
<organism evidence="2 3">
    <name type="scientific">Rhodococcus gannanensis</name>
    <dbReference type="NCBI Taxonomy" id="1960308"/>
    <lineage>
        <taxon>Bacteria</taxon>
        <taxon>Bacillati</taxon>
        <taxon>Actinomycetota</taxon>
        <taxon>Actinomycetes</taxon>
        <taxon>Mycobacteriales</taxon>
        <taxon>Nocardiaceae</taxon>
        <taxon>Rhodococcus</taxon>
    </lineage>
</organism>
<feature type="chain" id="PRO_5047383811" evidence="1">
    <location>
        <begin position="27"/>
        <end position="362"/>
    </location>
</feature>
<reference evidence="3" key="1">
    <citation type="journal article" date="2019" name="Int. J. Syst. Evol. Microbiol.">
        <title>The Global Catalogue of Microorganisms (GCM) 10K type strain sequencing project: providing services to taxonomists for standard genome sequencing and annotation.</title>
        <authorList>
            <consortium name="The Broad Institute Genomics Platform"/>
            <consortium name="The Broad Institute Genome Sequencing Center for Infectious Disease"/>
            <person name="Wu L."/>
            <person name="Ma J."/>
        </authorList>
    </citation>
    <scope>NUCLEOTIDE SEQUENCE [LARGE SCALE GENOMIC DNA]</scope>
    <source>
        <strain evidence="3">DT72</strain>
    </source>
</reference>
<dbReference type="InterPro" id="IPR053145">
    <property type="entry name" value="AB_hydrolase_Est10"/>
</dbReference>